<comment type="caution">
    <text evidence="1">The sequence shown here is derived from an EMBL/GenBank/DDBJ whole genome shotgun (WGS) entry which is preliminary data.</text>
</comment>
<name>A0A843YPM6_9BURK</name>
<dbReference type="AlphaFoldDB" id="A0A843YPM6"/>
<accession>A0A843YPM6</accession>
<reference evidence="1 2" key="1">
    <citation type="submission" date="2019-10" db="EMBL/GenBank/DDBJ databases">
        <title>Glaciimonas soli sp. nov., a psychrophilic bacterium isolated from the forest soil of a high elevation mountain in Taiwan.</title>
        <authorList>
            <person name="Wang L.-T."/>
            <person name="Shieh W.Y."/>
        </authorList>
    </citation>
    <scope>NUCLEOTIDE SEQUENCE [LARGE SCALE GENOMIC DNA]</scope>
    <source>
        <strain evidence="1 2">GS1</strain>
    </source>
</reference>
<sequence length="222" mass="25455">MNKQPSKIPPCGHVLHPDHPFHVLVTYQPQQGQPDHVRVMCEAMEDGSVISAYLSPIHALIDAAFSAKPPTTFYKHVPIQLFNPQEFITDFNGQLRFLFHCGYTAYDGKIIVRKNGHLGGFGSLQIEEIHANDINNIEFKIDKDIPAAMKRVYEHAGLFAYNETIENSSRWTEQECQKEVYAAVERIGETVDAGFQYNQIAIYDPEFRQWHFVPLEIYTKDD</sequence>
<dbReference type="OrthoDB" id="8994871at2"/>
<keyword evidence="2" id="KW-1185">Reference proteome</keyword>
<proteinExistence type="predicted"/>
<dbReference type="EMBL" id="WINI01000004">
    <property type="protein sequence ID" value="MQR00970.1"/>
    <property type="molecule type" value="Genomic_DNA"/>
</dbReference>
<protein>
    <submittedName>
        <fullName evidence="1">Uncharacterized protein</fullName>
    </submittedName>
</protein>
<organism evidence="1 2">
    <name type="scientific">Glaciimonas soli</name>
    <dbReference type="NCBI Taxonomy" id="2590999"/>
    <lineage>
        <taxon>Bacteria</taxon>
        <taxon>Pseudomonadati</taxon>
        <taxon>Pseudomonadota</taxon>
        <taxon>Betaproteobacteria</taxon>
        <taxon>Burkholderiales</taxon>
        <taxon>Oxalobacteraceae</taxon>
        <taxon>Glaciimonas</taxon>
    </lineage>
</organism>
<dbReference type="Proteomes" id="UP000451565">
    <property type="component" value="Unassembled WGS sequence"/>
</dbReference>
<evidence type="ECO:0000313" key="2">
    <source>
        <dbReference type="Proteomes" id="UP000451565"/>
    </source>
</evidence>
<evidence type="ECO:0000313" key="1">
    <source>
        <dbReference type="EMBL" id="MQR00970.1"/>
    </source>
</evidence>
<gene>
    <name evidence="1" type="ORF">GEV47_09775</name>
</gene>
<dbReference type="RefSeq" id="WP_153234575.1">
    <property type="nucleotide sequence ID" value="NZ_WINI01000004.1"/>
</dbReference>